<dbReference type="EMBL" id="NEVH01019373">
    <property type="protein sequence ID" value="PNF22651.1"/>
    <property type="molecule type" value="Genomic_DNA"/>
</dbReference>
<organism evidence="1 2">
    <name type="scientific">Cryptotermes secundus</name>
    <dbReference type="NCBI Taxonomy" id="105785"/>
    <lineage>
        <taxon>Eukaryota</taxon>
        <taxon>Metazoa</taxon>
        <taxon>Ecdysozoa</taxon>
        <taxon>Arthropoda</taxon>
        <taxon>Hexapoda</taxon>
        <taxon>Insecta</taxon>
        <taxon>Pterygota</taxon>
        <taxon>Neoptera</taxon>
        <taxon>Polyneoptera</taxon>
        <taxon>Dictyoptera</taxon>
        <taxon>Blattodea</taxon>
        <taxon>Blattoidea</taxon>
        <taxon>Termitoidae</taxon>
        <taxon>Kalotermitidae</taxon>
        <taxon>Cryptotermitinae</taxon>
        <taxon>Cryptotermes</taxon>
    </lineage>
</organism>
<reference evidence="1 2" key="1">
    <citation type="submission" date="2017-12" db="EMBL/GenBank/DDBJ databases">
        <title>Hemimetabolous genomes reveal molecular basis of termite eusociality.</title>
        <authorList>
            <person name="Harrison M.C."/>
            <person name="Jongepier E."/>
            <person name="Robertson H.M."/>
            <person name="Arning N."/>
            <person name="Bitard-Feildel T."/>
            <person name="Chao H."/>
            <person name="Childers C.P."/>
            <person name="Dinh H."/>
            <person name="Doddapaneni H."/>
            <person name="Dugan S."/>
            <person name="Gowin J."/>
            <person name="Greiner C."/>
            <person name="Han Y."/>
            <person name="Hu H."/>
            <person name="Hughes D.S.T."/>
            <person name="Huylmans A.-K."/>
            <person name="Kemena C."/>
            <person name="Kremer L.P.M."/>
            <person name="Lee S.L."/>
            <person name="Lopez-Ezquerra A."/>
            <person name="Mallet L."/>
            <person name="Monroy-Kuhn J.M."/>
            <person name="Moser A."/>
            <person name="Murali S.C."/>
            <person name="Muzny D.M."/>
            <person name="Otani S."/>
            <person name="Piulachs M.-D."/>
            <person name="Poelchau M."/>
            <person name="Qu J."/>
            <person name="Schaub F."/>
            <person name="Wada-Katsumata A."/>
            <person name="Worley K.C."/>
            <person name="Xie Q."/>
            <person name="Ylla G."/>
            <person name="Poulsen M."/>
            <person name="Gibbs R.A."/>
            <person name="Schal C."/>
            <person name="Richards S."/>
            <person name="Belles X."/>
            <person name="Korb J."/>
            <person name="Bornberg-Bauer E."/>
        </authorList>
    </citation>
    <scope>NUCLEOTIDE SEQUENCE [LARGE SCALE GENOMIC DNA]</scope>
    <source>
        <tissue evidence="1">Whole body</tissue>
    </source>
</reference>
<dbReference type="Proteomes" id="UP000235965">
    <property type="component" value="Unassembled WGS sequence"/>
</dbReference>
<proteinExistence type="predicted"/>
<gene>
    <name evidence="1" type="ORF">B7P43_G07119</name>
</gene>
<keyword evidence="2" id="KW-1185">Reference proteome</keyword>
<evidence type="ECO:0008006" key="3">
    <source>
        <dbReference type="Google" id="ProtNLM"/>
    </source>
</evidence>
<accession>A0A2J7Q233</accession>
<dbReference type="InParanoid" id="A0A2J7Q233"/>
<comment type="caution">
    <text evidence="1">The sequence shown here is derived from an EMBL/GenBank/DDBJ whole genome shotgun (WGS) entry which is preliminary data.</text>
</comment>
<dbReference type="PANTHER" id="PTHR33332">
    <property type="entry name" value="REVERSE TRANSCRIPTASE DOMAIN-CONTAINING PROTEIN"/>
    <property type="match status" value="1"/>
</dbReference>
<evidence type="ECO:0000313" key="2">
    <source>
        <dbReference type="Proteomes" id="UP000235965"/>
    </source>
</evidence>
<dbReference type="AlphaFoldDB" id="A0A2J7Q233"/>
<name>A0A2J7Q233_9NEOP</name>
<feature type="non-terminal residue" evidence="1">
    <location>
        <position position="1"/>
    </location>
</feature>
<protein>
    <recommendedName>
        <fullName evidence="3">Reverse transcriptase domain-containing protein</fullName>
    </recommendedName>
</protein>
<sequence>LLRDVDCIRSRCAANYMKLNADKTKVITFSRKTNYLIYEYKLLHFTITRTYSVKDLGVYLDSKLHFHDHVNFVFSQYIKMLGIIRSITFNYSTLGCMFILYFTLVRSKVEYASVVWNSITSTDANKLERIQQKFTALCFKRFFPQVGYCYDFALEQLKLHTLHKRRYHLDALFLIQVYRGSVFCPSALEIVGLRVPVLYIRDFHMFNVCSVSKNCPSARCASAANVVCRNVDVFGPKTLLMKHILY</sequence>
<evidence type="ECO:0000313" key="1">
    <source>
        <dbReference type="EMBL" id="PNF22651.1"/>
    </source>
</evidence>